<name>A0A250XJ37_9CHLO</name>
<evidence type="ECO:0000313" key="2">
    <source>
        <dbReference type="Proteomes" id="UP000232323"/>
    </source>
</evidence>
<dbReference type="InterPro" id="IPR009783">
    <property type="entry name" value="DUF1348"/>
</dbReference>
<dbReference type="InterPro" id="IPR032710">
    <property type="entry name" value="NTF2-like_dom_sf"/>
</dbReference>
<accession>A0A250XJ37</accession>
<evidence type="ECO:0008006" key="3">
    <source>
        <dbReference type="Google" id="ProtNLM"/>
    </source>
</evidence>
<dbReference type="PANTHER" id="PTHR31757">
    <property type="entry name" value="SLL0781 PROTEIN"/>
    <property type="match status" value="1"/>
</dbReference>
<gene>
    <name evidence="1" type="ORF">CEUSTIGMA_g10514.t1</name>
</gene>
<sequence length="182" mass="21276">MLQFRMSSLFRIAQAIDRAPLKALWMSSFSSHAASEEQPRFPLPPFTLETARMKVQLAEDAWNTKDPVKVSQAYTLDSKWRNRDEIFEGREAILNFLKKKWQRELGYRLKKELWSYTDHKIAVKFEYEWHNEEGVWTRSYGCELWLFAADGRMAERHASINDAPVAASDLRRVAHPGISVMP</sequence>
<evidence type="ECO:0000313" key="1">
    <source>
        <dbReference type="EMBL" id="GAX83088.1"/>
    </source>
</evidence>
<dbReference type="OrthoDB" id="14527at2759"/>
<dbReference type="Proteomes" id="UP000232323">
    <property type="component" value="Unassembled WGS sequence"/>
</dbReference>
<dbReference type="Gene3D" id="3.10.450.50">
    <property type="match status" value="1"/>
</dbReference>
<protein>
    <recommendedName>
        <fullName evidence="3">DUF4440 domain-containing protein</fullName>
    </recommendedName>
</protein>
<dbReference type="EMBL" id="BEGY01000091">
    <property type="protein sequence ID" value="GAX83088.1"/>
    <property type="molecule type" value="Genomic_DNA"/>
</dbReference>
<reference evidence="1 2" key="1">
    <citation type="submission" date="2017-08" db="EMBL/GenBank/DDBJ databases">
        <title>Acidophilic green algal genome provides insights into adaptation to an acidic environment.</title>
        <authorList>
            <person name="Hirooka S."/>
            <person name="Hirose Y."/>
            <person name="Kanesaki Y."/>
            <person name="Higuchi S."/>
            <person name="Fujiwara T."/>
            <person name="Onuma R."/>
            <person name="Era A."/>
            <person name="Ohbayashi R."/>
            <person name="Uzuka A."/>
            <person name="Nozaki H."/>
            <person name="Yoshikawa H."/>
            <person name="Miyagishima S.Y."/>
        </authorList>
    </citation>
    <scope>NUCLEOTIDE SEQUENCE [LARGE SCALE GENOMIC DNA]</scope>
    <source>
        <strain evidence="1 2">NIES-2499</strain>
    </source>
</reference>
<proteinExistence type="predicted"/>
<comment type="caution">
    <text evidence="1">The sequence shown here is derived from an EMBL/GenBank/DDBJ whole genome shotgun (WGS) entry which is preliminary data.</text>
</comment>
<dbReference type="Pfam" id="PF07080">
    <property type="entry name" value="DUF1348"/>
    <property type="match status" value="1"/>
</dbReference>
<dbReference type="STRING" id="1157962.A0A250XJ37"/>
<dbReference type="SUPFAM" id="SSF54427">
    <property type="entry name" value="NTF2-like"/>
    <property type="match status" value="1"/>
</dbReference>
<dbReference type="PANTHER" id="PTHR31757:SF0">
    <property type="entry name" value="SLL0781 PROTEIN"/>
    <property type="match status" value="1"/>
</dbReference>
<keyword evidence="2" id="KW-1185">Reference proteome</keyword>
<dbReference type="AlphaFoldDB" id="A0A250XJ37"/>
<organism evidence="1 2">
    <name type="scientific">Chlamydomonas eustigma</name>
    <dbReference type="NCBI Taxonomy" id="1157962"/>
    <lineage>
        <taxon>Eukaryota</taxon>
        <taxon>Viridiplantae</taxon>
        <taxon>Chlorophyta</taxon>
        <taxon>core chlorophytes</taxon>
        <taxon>Chlorophyceae</taxon>
        <taxon>CS clade</taxon>
        <taxon>Chlamydomonadales</taxon>
        <taxon>Chlamydomonadaceae</taxon>
        <taxon>Chlamydomonas</taxon>
    </lineage>
</organism>